<dbReference type="AlphaFoldDB" id="A0A1S1Z2Z7"/>
<protein>
    <submittedName>
        <fullName evidence="1">Uncharacterized protein</fullName>
    </submittedName>
</protein>
<accession>A0A1S1Z2Z7</accession>
<dbReference type="STRING" id="915059.NH26_14840"/>
<reference evidence="1 2" key="1">
    <citation type="journal article" date="2012" name="Int. J. Syst. Evol. Microbiol.">
        <title>Flammeovirga pacifica sp. nov., isolated from deep-sea sediment.</title>
        <authorList>
            <person name="Xu H."/>
            <person name="Fu Y."/>
            <person name="Yang N."/>
            <person name="Ding Z."/>
            <person name="Lai Q."/>
            <person name="Zeng R."/>
        </authorList>
    </citation>
    <scope>NUCLEOTIDE SEQUENCE [LARGE SCALE GENOMIC DNA]</scope>
    <source>
        <strain evidence="2">DSM 24597 / LMG 26175 / WPAGA1</strain>
    </source>
</reference>
<proteinExistence type="predicted"/>
<keyword evidence="2" id="KW-1185">Reference proteome</keyword>
<organism evidence="1 2">
    <name type="scientific">Flammeovirga pacifica</name>
    <dbReference type="NCBI Taxonomy" id="915059"/>
    <lineage>
        <taxon>Bacteria</taxon>
        <taxon>Pseudomonadati</taxon>
        <taxon>Bacteroidota</taxon>
        <taxon>Cytophagia</taxon>
        <taxon>Cytophagales</taxon>
        <taxon>Flammeovirgaceae</taxon>
        <taxon>Flammeovirga</taxon>
    </lineage>
</organism>
<evidence type="ECO:0000313" key="1">
    <source>
        <dbReference type="EMBL" id="OHX67533.1"/>
    </source>
</evidence>
<dbReference type="EMBL" id="JRYR02000001">
    <property type="protein sequence ID" value="OHX67533.1"/>
    <property type="molecule type" value="Genomic_DNA"/>
</dbReference>
<sequence>MFIRLYKNVNLLLHCKITSKILLFLVFSISFCIESAFCQEKKFTITESWQEILNNNSVSVEVLKKKPKALLHTYAILKFQNVDSLYDKMITLNSDIFFNDSILVLEKKLVIPKGGDVLLQTNLNENVNEVIFDNILFVVENIEKDTTLITNDK</sequence>
<gene>
    <name evidence="1" type="ORF">NH26_14840</name>
</gene>
<name>A0A1S1Z2Z7_FLAPC</name>
<dbReference type="Proteomes" id="UP000179797">
    <property type="component" value="Unassembled WGS sequence"/>
</dbReference>
<dbReference type="OrthoDB" id="9888536at2"/>
<evidence type="ECO:0000313" key="2">
    <source>
        <dbReference type="Proteomes" id="UP000179797"/>
    </source>
</evidence>
<comment type="caution">
    <text evidence="1">The sequence shown here is derived from an EMBL/GenBank/DDBJ whole genome shotgun (WGS) entry which is preliminary data.</text>
</comment>